<sequence length="44" mass="5188">MKKEWKTPVLEVLDVNMTMLDPKNGRHLDHTYEAGTDRDDLTWS</sequence>
<proteinExistence type="predicted"/>
<comment type="caution">
    <text evidence="1">The sequence shown here is derived from an EMBL/GenBank/DDBJ whole genome shotgun (WGS) entry which is preliminary data.</text>
</comment>
<gene>
    <name evidence="1" type="ORF">DET55_12332</name>
</gene>
<reference evidence="1 2" key="1">
    <citation type="submission" date="2018-08" db="EMBL/GenBank/DDBJ databases">
        <title>Freshwater and sediment microbial communities from various areas in North America, analyzing microbe dynamics in response to fracking.</title>
        <authorList>
            <person name="Lamendella R."/>
        </authorList>
    </citation>
    <scope>NUCLEOTIDE SEQUENCE [LARGE SCALE GENOMIC DNA]</scope>
    <source>
        <strain evidence="1 2">DB-1</strain>
    </source>
</reference>
<evidence type="ECO:0008006" key="3">
    <source>
        <dbReference type="Google" id="ProtNLM"/>
    </source>
</evidence>
<dbReference type="AlphaFoldDB" id="A0A3D9U819"/>
<dbReference type="EMBL" id="QTTY01000023">
    <property type="protein sequence ID" value="REF25366.1"/>
    <property type="molecule type" value="Genomic_DNA"/>
</dbReference>
<organism evidence="1 2">
    <name type="scientific">Bacillus mycoides</name>
    <dbReference type="NCBI Taxonomy" id="1405"/>
    <lineage>
        <taxon>Bacteria</taxon>
        <taxon>Bacillati</taxon>
        <taxon>Bacillota</taxon>
        <taxon>Bacilli</taxon>
        <taxon>Bacillales</taxon>
        <taxon>Bacillaceae</taxon>
        <taxon>Bacillus</taxon>
        <taxon>Bacillus cereus group</taxon>
    </lineage>
</organism>
<dbReference type="InterPro" id="IPR049825">
    <property type="entry name" value="Lasso_PadeA-like"/>
</dbReference>
<dbReference type="RefSeq" id="WP_113936916.1">
    <property type="nucleotide sequence ID" value="NZ_JBNNVF010000005.1"/>
</dbReference>
<evidence type="ECO:0000313" key="1">
    <source>
        <dbReference type="EMBL" id="REF25366.1"/>
    </source>
</evidence>
<dbReference type="Proteomes" id="UP000256530">
    <property type="component" value="Unassembled WGS sequence"/>
</dbReference>
<protein>
    <recommendedName>
        <fullName evidence="3">Paeninodin family lasso peptide</fullName>
    </recommendedName>
</protein>
<evidence type="ECO:0000313" key="2">
    <source>
        <dbReference type="Proteomes" id="UP000256530"/>
    </source>
</evidence>
<accession>A0A3D9U819</accession>
<dbReference type="NCBIfam" id="NF033524">
    <property type="entry name" value="lasso_PadeA_fam"/>
    <property type="match status" value="1"/>
</dbReference>
<name>A0A3D9U819_BACMY</name>